<keyword evidence="3 7" id="KW-0032">Aminotransferase</keyword>
<dbReference type="EC" id="2.6.1.76" evidence="7"/>
<dbReference type="InterPro" id="IPR004637">
    <property type="entry name" value="Dat"/>
</dbReference>
<evidence type="ECO:0000256" key="4">
    <source>
        <dbReference type="ARBA" id="ARBA00022679"/>
    </source>
</evidence>
<evidence type="ECO:0000313" key="9">
    <source>
        <dbReference type="Proteomes" id="UP000182063"/>
    </source>
</evidence>
<organism evidence="8 9">
    <name type="scientific">Tardibacter chloracetimidivorans</name>
    <dbReference type="NCBI Taxonomy" id="1921510"/>
    <lineage>
        <taxon>Bacteria</taxon>
        <taxon>Pseudomonadati</taxon>
        <taxon>Pseudomonadota</taxon>
        <taxon>Alphaproteobacteria</taxon>
        <taxon>Sphingomonadales</taxon>
        <taxon>Sphingomonadaceae</taxon>
        <taxon>Tardibacter</taxon>
    </lineage>
</organism>
<dbReference type="InterPro" id="IPR015422">
    <property type="entry name" value="PyrdxlP-dep_Trfase_small"/>
</dbReference>
<keyword evidence="5 6" id="KW-0663">Pyridoxal phosphate</keyword>
<keyword evidence="4 7" id="KW-0808">Transferase</keyword>
<dbReference type="EMBL" id="CP018221">
    <property type="protein sequence ID" value="API58125.1"/>
    <property type="molecule type" value="Genomic_DNA"/>
</dbReference>
<gene>
    <name evidence="8" type="ORF">BSL82_01425</name>
</gene>
<dbReference type="InterPro" id="IPR015421">
    <property type="entry name" value="PyrdxlP-dep_Trfase_major"/>
</dbReference>
<dbReference type="STRING" id="1921510.BSL82_01425"/>
<accession>A0A1L3ZR77</accession>
<keyword evidence="9" id="KW-1185">Reference proteome</keyword>
<comment type="catalytic activity">
    <reaction evidence="7">
        <text>L-2,4-diaminobutanoate + 2-oxoglutarate = L-aspartate 4-semialdehyde + L-glutamate</text>
        <dbReference type="Rhea" id="RHEA:11160"/>
        <dbReference type="ChEBI" id="CHEBI:16810"/>
        <dbReference type="ChEBI" id="CHEBI:29985"/>
        <dbReference type="ChEBI" id="CHEBI:58761"/>
        <dbReference type="ChEBI" id="CHEBI:537519"/>
        <dbReference type="EC" id="2.6.1.76"/>
    </reaction>
</comment>
<dbReference type="InterPro" id="IPR005814">
    <property type="entry name" value="Aminotrans_3"/>
</dbReference>
<dbReference type="AlphaFoldDB" id="A0A1L3ZR77"/>
<dbReference type="OrthoDB" id="9801834at2"/>
<comment type="similarity">
    <text evidence="2 6">Belongs to the class-III pyridoxal-phosphate-dependent aminotransferase family.</text>
</comment>
<evidence type="ECO:0000256" key="5">
    <source>
        <dbReference type="ARBA" id="ARBA00022898"/>
    </source>
</evidence>
<dbReference type="PROSITE" id="PS00600">
    <property type="entry name" value="AA_TRANSFER_CLASS_3"/>
    <property type="match status" value="1"/>
</dbReference>
<evidence type="ECO:0000313" key="8">
    <source>
        <dbReference type="EMBL" id="API58125.1"/>
    </source>
</evidence>
<reference evidence="9" key="1">
    <citation type="submission" date="2016-11" db="EMBL/GenBank/DDBJ databases">
        <title>Complete Genome Sequence of alachlor-degrading Sphingomonas sp. strain JJ-A5.</title>
        <authorList>
            <person name="Lee H."/>
            <person name="Ka J.-O."/>
        </authorList>
    </citation>
    <scope>NUCLEOTIDE SEQUENCE [LARGE SCALE GENOMIC DNA]</scope>
    <source>
        <strain evidence="9">JJ-A5</strain>
    </source>
</reference>
<dbReference type="PANTHER" id="PTHR43552">
    <property type="entry name" value="DIAMINOBUTYRATE--2-OXOGLUTARATE AMINOTRANSFERASE"/>
    <property type="match status" value="1"/>
</dbReference>
<dbReference type="CDD" id="cd00610">
    <property type="entry name" value="OAT_like"/>
    <property type="match status" value="1"/>
</dbReference>
<evidence type="ECO:0000256" key="2">
    <source>
        <dbReference type="ARBA" id="ARBA00008954"/>
    </source>
</evidence>
<dbReference type="InterPro" id="IPR049704">
    <property type="entry name" value="Aminotrans_3_PPA_site"/>
</dbReference>
<dbReference type="InterPro" id="IPR015424">
    <property type="entry name" value="PyrdxlP-dep_Trfase"/>
</dbReference>
<dbReference type="PIRSF" id="PIRSF000521">
    <property type="entry name" value="Transaminase_4ab_Lys_Orn"/>
    <property type="match status" value="1"/>
</dbReference>
<dbReference type="NCBIfam" id="NF006733">
    <property type="entry name" value="PRK09264.1"/>
    <property type="match status" value="1"/>
</dbReference>
<dbReference type="GO" id="GO:0045303">
    <property type="term" value="F:diaminobutyrate-2-oxoglutarate transaminase activity"/>
    <property type="evidence" value="ECO:0007669"/>
    <property type="project" value="UniProtKB-EC"/>
</dbReference>
<dbReference type="PANTHER" id="PTHR43552:SF2">
    <property type="entry name" value="DIAMINOBUTYRATE--2-OXOGLUTARATE TRANSAMINASE"/>
    <property type="match status" value="1"/>
</dbReference>
<dbReference type="RefSeq" id="WP_072595701.1">
    <property type="nucleotide sequence ID" value="NZ_CP018221.1"/>
</dbReference>
<sequence length="436" mass="46637">MTLSPAPTAGTSDISVYDRLESRVRSYSRAMPRQFVRAEGPWMHDAEGGRYLDFLSGCSTLNYGHNHPVLKQALMDYIAGDGVTHSLDLHTEAKAAFLEELDKTILAPRGLRYKAMFTGPTGTNAVEAALKLARKVTGRQHVIAFTNGFHGMTLGALACTGNAGKRGGAGVPLSHVSHEPFDGYYGPDVNTADLLEQRLNDPSSGIDAPAAIVVETVQGEGGLNVASPEWLREIARIAKEQGALLIIDDIQAGCGRTGGFFSFEEAGIKPDIVTLAKSLSGMGLPFALTLFRPDLDKWEPGEHNGTFRGNCHAFVTATAAIRHFWKTDDFANDVKRRAELLGRRLKAIAATDPDRMSVKGRGMMQGIDVGSGELASVITSAAFEKGLIIETSGPHDEVVKVLAPLTIDDDVFSAGLDIVEGAVRDAMTPVFGMAAE</sequence>
<dbReference type="Proteomes" id="UP000182063">
    <property type="component" value="Chromosome"/>
</dbReference>
<evidence type="ECO:0000256" key="3">
    <source>
        <dbReference type="ARBA" id="ARBA00022576"/>
    </source>
</evidence>
<dbReference type="GO" id="GO:0047307">
    <property type="term" value="F:diaminobutyrate-pyruvate transaminase activity"/>
    <property type="evidence" value="ECO:0007669"/>
    <property type="project" value="InterPro"/>
</dbReference>
<comment type="function">
    <text evidence="7">Catalyzes reversively the conversion of L-aspartate beta-semialdehyde (ASA) to L-2,4-diaminobutyrate (DABA) by transamination with L-glutamate.</text>
</comment>
<dbReference type="GO" id="GO:0030170">
    <property type="term" value="F:pyridoxal phosphate binding"/>
    <property type="evidence" value="ECO:0007669"/>
    <property type="project" value="InterPro"/>
</dbReference>
<protein>
    <recommendedName>
        <fullName evidence="7">Diaminobutyrate--2-oxoglutarate transaminase</fullName>
        <ecNumber evidence="7">2.6.1.76</ecNumber>
    </recommendedName>
    <alternativeName>
        <fullName evidence="7">DABA aminotransferase</fullName>
    </alternativeName>
</protein>
<dbReference type="UniPathway" id="UPA00067">
    <property type="reaction ID" value="UER00121"/>
</dbReference>
<dbReference type="Gene3D" id="3.90.1150.10">
    <property type="entry name" value="Aspartate Aminotransferase, domain 1"/>
    <property type="match status" value="1"/>
</dbReference>
<evidence type="ECO:0000256" key="7">
    <source>
        <dbReference type="RuleBase" id="RU365034"/>
    </source>
</evidence>
<dbReference type="InterPro" id="IPR012773">
    <property type="entry name" value="Ectoine_EctB"/>
</dbReference>
<evidence type="ECO:0000256" key="1">
    <source>
        <dbReference type="ARBA" id="ARBA00001933"/>
    </source>
</evidence>
<dbReference type="GO" id="GO:0019491">
    <property type="term" value="P:ectoine biosynthetic process"/>
    <property type="evidence" value="ECO:0007669"/>
    <property type="project" value="UniProtKB-UniPathway"/>
</dbReference>
<comment type="pathway">
    <text evidence="7">Amine and polyamine biosynthesis; ectoine biosynthesis; L-ectoine from L-aspartate 4-semialdehyde: step 1/3.</text>
</comment>
<dbReference type="Gene3D" id="3.40.640.10">
    <property type="entry name" value="Type I PLP-dependent aspartate aminotransferase-like (Major domain)"/>
    <property type="match status" value="1"/>
</dbReference>
<name>A0A1L3ZR77_9SPHN</name>
<dbReference type="SUPFAM" id="SSF53383">
    <property type="entry name" value="PLP-dependent transferases"/>
    <property type="match status" value="1"/>
</dbReference>
<dbReference type="KEGG" id="sphj:BSL82_01425"/>
<dbReference type="NCBIfam" id="TIGR02407">
    <property type="entry name" value="ectoine_ectB"/>
    <property type="match status" value="1"/>
</dbReference>
<proteinExistence type="inferred from homology"/>
<dbReference type="Pfam" id="PF00202">
    <property type="entry name" value="Aminotran_3"/>
    <property type="match status" value="1"/>
</dbReference>
<dbReference type="NCBIfam" id="TIGR00709">
    <property type="entry name" value="dat"/>
    <property type="match status" value="1"/>
</dbReference>
<comment type="cofactor">
    <cofactor evidence="1 7">
        <name>pyridoxal 5'-phosphate</name>
        <dbReference type="ChEBI" id="CHEBI:597326"/>
    </cofactor>
</comment>
<evidence type="ECO:0000256" key="6">
    <source>
        <dbReference type="RuleBase" id="RU003560"/>
    </source>
</evidence>